<accession>A0ABX7B177</accession>
<evidence type="ECO:0000313" key="2">
    <source>
        <dbReference type="Proteomes" id="UP000595197"/>
    </source>
</evidence>
<evidence type="ECO:0000313" key="1">
    <source>
        <dbReference type="EMBL" id="QQP87877.1"/>
    </source>
</evidence>
<dbReference type="Proteomes" id="UP000595197">
    <property type="component" value="Chromosome"/>
</dbReference>
<dbReference type="EMBL" id="CP067420">
    <property type="protein sequence ID" value="QQP87877.1"/>
    <property type="molecule type" value="Genomic_DNA"/>
</dbReference>
<organism evidence="1 2">
    <name type="scientific">Skermanella cutis</name>
    <dbReference type="NCBI Taxonomy" id="2775420"/>
    <lineage>
        <taxon>Bacteria</taxon>
        <taxon>Pseudomonadati</taxon>
        <taxon>Pseudomonadota</taxon>
        <taxon>Alphaproteobacteria</taxon>
        <taxon>Rhodospirillales</taxon>
        <taxon>Azospirillaceae</taxon>
        <taxon>Skermanella</taxon>
    </lineage>
</organism>
<protein>
    <submittedName>
        <fullName evidence="1">Uncharacterized protein</fullName>
    </submittedName>
</protein>
<reference evidence="1" key="1">
    <citation type="submission" date="2021-02" db="EMBL/GenBank/DDBJ databases">
        <title>Skermanella TT6 skin isolate.</title>
        <authorList>
            <person name="Lee K."/>
            <person name="Ganzorig M."/>
        </authorList>
    </citation>
    <scope>NUCLEOTIDE SEQUENCE</scope>
    <source>
        <strain evidence="1">TT6</strain>
    </source>
</reference>
<dbReference type="RefSeq" id="WP_201071973.1">
    <property type="nucleotide sequence ID" value="NZ_CP067420.1"/>
</dbReference>
<sequence>MQYDDDPDGAADAPSRLLDTALGIVEALRDYSITVTEAEPTDAMVAAGMAVSGLGAEQVRAIFRAMLAANAHPPGRMQ</sequence>
<keyword evidence="2" id="KW-1185">Reference proteome</keyword>
<gene>
    <name evidence="1" type="ORF">IGS68_17550</name>
</gene>
<proteinExistence type="predicted"/>
<name>A0ABX7B177_9PROT</name>